<name>A0A6C0KK15_9ZZZZ</name>
<accession>A0A6C0KK15</accession>
<proteinExistence type="predicted"/>
<reference evidence="1" key="1">
    <citation type="journal article" date="2020" name="Nature">
        <title>Giant virus diversity and host interactions through global metagenomics.</title>
        <authorList>
            <person name="Schulz F."/>
            <person name="Roux S."/>
            <person name="Paez-Espino D."/>
            <person name="Jungbluth S."/>
            <person name="Walsh D.A."/>
            <person name="Denef V.J."/>
            <person name="McMahon K.D."/>
            <person name="Konstantinidis K.T."/>
            <person name="Eloe-Fadrosh E.A."/>
            <person name="Kyrpides N.C."/>
            <person name="Woyke T."/>
        </authorList>
    </citation>
    <scope>NUCLEOTIDE SEQUENCE</scope>
    <source>
        <strain evidence="1">GVMAG-S-3300012000-57</strain>
    </source>
</reference>
<dbReference type="EMBL" id="MN740899">
    <property type="protein sequence ID" value="QHU17157.1"/>
    <property type="molecule type" value="Genomic_DNA"/>
</dbReference>
<organism evidence="1">
    <name type="scientific">viral metagenome</name>
    <dbReference type="NCBI Taxonomy" id="1070528"/>
    <lineage>
        <taxon>unclassified sequences</taxon>
        <taxon>metagenomes</taxon>
        <taxon>organismal metagenomes</taxon>
    </lineage>
</organism>
<protein>
    <submittedName>
        <fullName evidence="1">Uncharacterized protein</fullName>
    </submittedName>
</protein>
<dbReference type="AlphaFoldDB" id="A0A6C0KK15"/>
<sequence length="112" mass="13600">MNCQIFRRPIPVELMMGLLEKICLKTDKYYLIDANAYKVLLYNKYHEEFLESIIDYYHASKAYYVTREFTYKSFTNIIRQICKSHAIMYSSAMKYDKSKYNIDFFVYFPQSK</sequence>
<evidence type="ECO:0000313" key="1">
    <source>
        <dbReference type="EMBL" id="QHU17157.1"/>
    </source>
</evidence>